<organism evidence="1 2">
    <name type="scientific">Edwardsiella phage MSW-3</name>
    <dbReference type="NCBI Taxonomy" id="1264700"/>
    <lineage>
        <taxon>Viruses</taxon>
        <taxon>Duplodnaviria</taxon>
        <taxon>Heunggongvirae</taxon>
        <taxon>Uroviricota</taxon>
        <taxon>Caudoviricetes</taxon>
        <taxon>Yokohamavirus</taxon>
        <taxon>Yokohamavirus MSW3</taxon>
    </lineage>
</organism>
<dbReference type="GeneID" id="14515935"/>
<keyword evidence="2" id="KW-1185">Reference proteome</keyword>
<proteinExistence type="predicted"/>
<name>L0MYE9_9CAUD</name>
<dbReference type="Proteomes" id="UP000010365">
    <property type="component" value="Segment"/>
</dbReference>
<dbReference type="RefSeq" id="YP_007348918.1">
    <property type="nucleotide sequence ID" value="NC_020082.1"/>
</dbReference>
<evidence type="ECO:0000313" key="1">
    <source>
        <dbReference type="EMBL" id="BAM68826.1"/>
    </source>
</evidence>
<reference evidence="1 2" key="1">
    <citation type="journal article" date="2013" name="Genome Announc.">
        <title>Complete Genome Sequence of a Novel Myovirus Which Infects Atypical Strains of Edwardsiella tarda.</title>
        <authorList>
            <person name="Yasuike M."/>
            <person name="Sugaya E."/>
            <person name="Nakamura Y."/>
            <person name="Shigenobu Y."/>
            <person name="Kawato Y."/>
            <person name="Kai W."/>
            <person name="Nagai S."/>
            <person name="Fujiwara A."/>
            <person name="Sano M."/>
            <person name="Kobayashi T."/>
            <person name="Nakai T."/>
        </authorList>
    </citation>
    <scope>NUCLEOTIDE SEQUENCE [LARGE SCALE GENOMIC DNA]</scope>
</reference>
<protein>
    <submittedName>
        <fullName evidence="1">Uncharacterized protein</fullName>
    </submittedName>
</protein>
<dbReference type="KEGG" id="vg:14515935"/>
<dbReference type="OrthoDB" id="20797at10239"/>
<accession>L0MYE9</accession>
<evidence type="ECO:0000313" key="2">
    <source>
        <dbReference type="Proteomes" id="UP000010365"/>
    </source>
</evidence>
<dbReference type="EMBL" id="AB767244">
    <property type="protein sequence ID" value="BAM68826.1"/>
    <property type="molecule type" value="Genomic_DNA"/>
</dbReference>
<sequence>MPVDGETLVDVVYRSGGKNTRNKKANQYYWGHAGGRGDIVAYRPLQVEQSAPSTVVELLQAWEKAKANLKNAEQVEVAARKALTGAMRAAGAAIHVAAEQPLNITDWRDLKVGDVIWWSGDAVIHAGEYPVSYVERPGYEGTVPIGVDTGDITGWVCTGEQWRFIRRP</sequence>